<dbReference type="InterPro" id="IPR003439">
    <property type="entry name" value="ABC_transporter-like_ATP-bd"/>
</dbReference>
<dbReference type="InterPro" id="IPR017871">
    <property type="entry name" value="ABC_transporter-like_CS"/>
</dbReference>
<keyword evidence="4" id="KW-0547">Nucleotide-binding</keyword>
<dbReference type="PROSITE" id="PS00211">
    <property type="entry name" value="ABC_TRANSPORTER_1"/>
    <property type="match status" value="1"/>
</dbReference>
<feature type="domain" description="ABC transporter" evidence="10">
    <location>
        <begin position="1092"/>
        <end position="1357"/>
    </location>
</feature>
<dbReference type="CDD" id="cd18580">
    <property type="entry name" value="ABC_6TM_ABCC_D2"/>
    <property type="match status" value="1"/>
</dbReference>
<feature type="region of interest" description="Disordered" evidence="8">
    <location>
        <begin position="408"/>
        <end position="435"/>
    </location>
</feature>
<feature type="compositionally biased region" description="Acidic residues" evidence="8">
    <location>
        <begin position="665"/>
        <end position="677"/>
    </location>
</feature>
<feature type="domain" description="ABC transmembrane type-1" evidence="11">
    <location>
        <begin position="779"/>
        <end position="983"/>
    </location>
</feature>
<dbReference type="PANTHER" id="PTHR24223">
    <property type="entry name" value="ATP-BINDING CASSETTE SUB-FAMILY C"/>
    <property type="match status" value="1"/>
</dbReference>
<keyword evidence="2" id="KW-0813">Transport</keyword>
<dbReference type="Proteomes" id="UP001281761">
    <property type="component" value="Unassembled WGS sequence"/>
</dbReference>
<organism evidence="12 13">
    <name type="scientific">Blattamonas nauphoetae</name>
    <dbReference type="NCBI Taxonomy" id="2049346"/>
    <lineage>
        <taxon>Eukaryota</taxon>
        <taxon>Metamonada</taxon>
        <taxon>Preaxostyla</taxon>
        <taxon>Oxymonadida</taxon>
        <taxon>Blattamonas</taxon>
    </lineage>
</organism>
<feature type="domain" description="ABC transmembrane type-1" evidence="11">
    <location>
        <begin position="82"/>
        <end position="354"/>
    </location>
</feature>
<evidence type="ECO:0000256" key="5">
    <source>
        <dbReference type="ARBA" id="ARBA00022840"/>
    </source>
</evidence>
<evidence type="ECO:0000256" key="9">
    <source>
        <dbReference type="SAM" id="Phobius"/>
    </source>
</evidence>
<evidence type="ECO:0000259" key="10">
    <source>
        <dbReference type="PROSITE" id="PS50893"/>
    </source>
</evidence>
<feature type="transmembrane region" description="Helical" evidence="9">
    <location>
        <begin position="222"/>
        <end position="242"/>
    </location>
</feature>
<evidence type="ECO:0000256" key="2">
    <source>
        <dbReference type="ARBA" id="ARBA00022448"/>
    </source>
</evidence>
<keyword evidence="7 9" id="KW-0472">Membrane</keyword>
<feature type="compositionally biased region" description="Basic and acidic residues" evidence="8">
    <location>
        <begin position="678"/>
        <end position="705"/>
    </location>
</feature>
<evidence type="ECO:0000256" key="3">
    <source>
        <dbReference type="ARBA" id="ARBA00022692"/>
    </source>
</evidence>
<keyword evidence="13" id="KW-1185">Reference proteome</keyword>
<dbReference type="InterPro" id="IPR027417">
    <property type="entry name" value="P-loop_NTPase"/>
</dbReference>
<feature type="domain" description="ABC transporter" evidence="10">
    <location>
        <begin position="418"/>
        <end position="645"/>
    </location>
</feature>
<dbReference type="Pfam" id="PF00664">
    <property type="entry name" value="ABC_membrane"/>
    <property type="match status" value="2"/>
</dbReference>
<dbReference type="InterPro" id="IPR050173">
    <property type="entry name" value="ABC_transporter_C-like"/>
</dbReference>
<feature type="compositionally biased region" description="Basic and acidic residues" evidence="8">
    <location>
        <begin position="408"/>
        <end position="425"/>
    </location>
</feature>
<dbReference type="SMART" id="SM00382">
    <property type="entry name" value="AAA"/>
    <property type="match status" value="2"/>
</dbReference>
<reference evidence="12 13" key="1">
    <citation type="journal article" date="2022" name="bioRxiv">
        <title>Genomics of Preaxostyla Flagellates Illuminates Evolutionary Transitions and the Path Towards Mitochondrial Loss.</title>
        <authorList>
            <person name="Novak L.V.F."/>
            <person name="Treitli S.C."/>
            <person name="Pyrih J."/>
            <person name="Halakuc P."/>
            <person name="Pipaliya S.V."/>
            <person name="Vacek V."/>
            <person name="Brzon O."/>
            <person name="Soukal P."/>
            <person name="Eme L."/>
            <person name="Dacks J.B."/>
            <person name="Karnkowska A."/>
            <person name="Elias M."/>
            <person name="Hampl V."/>
        </authorList>
    </citation>
    <scope>NUCLEOTIDE SEQUENCE [LARGE SCALE GENOMIC DNA]</scope>
    <source>
        <strain evidence="12">NAU3</strain>
        <tissue evidence="12">Gut</tissue>
    </source>
</reference>
<feature type="region of interest" description="Disordered" evidence="8">
    <location>
        <begin position="1035"/>
        <end position="1089"/>
    </location>
</feature>
<evidence type="ECO:0000313" key="12">
    <source>
        <dbReference type="EMBL" id="KAK2963793.1"/>
    </source>
</evidence>
<dbReference type="InterPro" id="IPR044726">
    <property type="entry name" value="ABCC_6TM_D2"/>
</dbReference>
<feature type="transmembrane region" description="Helical" evidence="9">
    <location>
        <begin position="850"/>
        <end position="870"/>
    </location>
</feature>
<proteinExistence type="predicted"/>
<dbReference type="EMBL" id="JARBJD010000005">
    <property type="protein sequence ID" value="KAK2963793.1"/>
    <property type="molecule type" value="Genomic_DNA"/>
</dbReference>
<comment type="caution">
    <text evidence="12">The sequence shown here is derived from an EMBL/GenBank/DDBJ whole genome shotgun (WGS) entry which is preliminary data.</text>
</comment>
<feature type="transmembrane region" description="Helical" evidence="9">
    <location>
        <begin position="876"/>
        <end position="897"/>
    </location>
</feature>
<keyword evidence="3 9" id="KW-0812">Transmembrane</keyword>
<dbReference type="Pfam" id="PF00005">
    <property type="entry name" value="ABC_tran"/>
    <property type="match status" value="2"/>
</dbReference>
<dbReference type="SUPFAM" id="SSF52540">
    <property type="entry name" value="P-loop containing nucleoside triphosphate hydrolases"/>
    <property type="match status" value="2"/>
</dbReference>
<evidence type="ECO:0000256" key="1">
    <source>
        <dbReference type="ARBA" id="ARBA00004141"/>
    </source>
</evidence>
<accession>A0ABQ9YJ79</accession>
<protein>
    <submittedName>
        <fullName evidence="12">Multidrug resistance-associated protein</fullName>
    </submittedName>
</protein>
<dbReference type="InterPro" id="IPR036640">
    <property type="entry name" value="ABC1_TM_sf"/>
</dbReference>
<evidence type="ECO:0000256" key="8">
    <source>
        <dbReference type="SAM" id="MobiDB-lite"/>
    </source>
</evidence>
<evidence type="ECO:0000313" key="13">
    <source>
        <dbReference type="Proteomes" id="UP001281761"/>
    </source>
</evidence>
<feature type="compositionally biased region" description="Low complexity" evidence="8">
    <location>
        <begin position="637"/>
        <end position="651"/>
    </location>
</feature>
<dbReference type="CDD" id="cd03244">
    <property type="entry name" value="ABCC_MRP_domain2"/>
    <property type="match status" value="1"/>
</dbReference>
<dbReference type="Gene3D" id="3.40.50.300">
    <property type="entry name" value="P-loop containing nucleotide triphosphate hydrolases"/>
    <property type="match status" value="2"/>
</dbReference>
<feature type="transmembrane region" description="Helical" evidence="9">
    <location>
        <begin position="68"/>
        <end position="92"/>
    </location>
</feature>
<dbReference type="PROSITE" id="PS50893">
    <property type="entry name" value="ABC_TRANSPORTER_2"/>
    <property type="match status" value="2"/>
</dbReference>
<keyword evidence="6 9" id="KW-1133">Transmembrane helix</keyword>
<evidence type="ECO:0000259" key="11">
    <source>
        <dbReference type="PROSITE" id="PS50929"/>
    </source>
</evidence>
<evidence type="ECO:0000256" key="4">
    <source>
        <dbReference type="ARBA" id="ARBA00022741"/>
    </source>
</evidence>
<feature type="region of interest" description="Disordered" evidence="8">
    <location>
        <begin position="1149"/>
        <end position="1176"/>
    </location>
</feature>
<dbReference type="Gene3D" id="1.20.1560.10">
    <property type="entry name" value="ABC transporter type 1, transmembrane domain"/>
    <property type="match status" value="2"/>
</dbReference>
<comment type="subcellular location">
    <subcellularLocation>
        <location evidence="1">Membrane</location>
        <topology evidence="1">Multi-pass membrane protein</topology>
    </subcellularLocation>
</comment>
<feature type="compositionally biased region" description="Basic and acidic residues" evidence="8">
    <location>
        <begin position="1164"/>
        <end position="1176"/>
    </location>
</feature>
<feature type="compositionally biased region" description="Low complexity" evidence="8">
    <location>
        <begin position="1044"/>
        <end position="1082"/>
    </location>
</feature>
<dbReference type="InterPro" id="IPR011527">
    <property type="entry name" value="ABC1_TM_dom"/>
</dbReference>
<dbReference type="PROSITE" id="PS50929">
    <property type="entry name" value="ABC_TM1F"/>
    <property type="match status" value="2"/>
</dbReference>
<feature type="transmembrane region" description="Helical" evidence="9">
    <location>
        <begin position="119"/>
        <end position="138"/>
    </location>
</feature>
<evidence type="ECO:0000256" key="7">
    <source>
        <dbReference type="ARBA" id="ARBA00023136"/>
    </source>
</evidence>
<sequence length="1370" mass="151291">MLFFFRFVCRVTPVTDKDIWKIGSKDNTETNYKKAQIAWNKRAMKYNAEILENSNCENKKQSFRKPSLLAIIYGSMGGWRVALGALFLLLHASVHFVEPLMMSLVLTQVSKKETDASAAFPWAGGVLLILFPFVHGVLGMWGKYLLIHYAVQVRGGLSGLIFRKTMRLDLNASQEVNNGQLLSLIAADTRNIAELLPDSFQLLLVPIQMIVPLVILSVNWGVIGLMSLATVAVIVPIQILLLKGLSRALASYFKHNDIRNEVTKETIEGIRTIKCQTSEGEFIARIEERRKAQLKSVFLLTFITQLTYSVLSALPFLARFTTMVVAINAGGISQKDFGTEVMPMLAYVSQVAQPGHGLPELLKSMSMIFVAQRRIRDFLLSAEETKEEREEDGEDEIAVEIENGRFEWGGREKNSERTRQEKTEKEGEEEEMEEERGILENVNIRVKRGTLTIITGKVGGGKSTLAAGMAGVLKATKGRVRINGRVGFCPQQAWLANTTISKNITFGKEFEKEKFWETISVCGLWKDVKDLGGHEETEIGEGGKNVSGGQRRRLQLARAVYACKDIYVLDEVLGGSDVKVEKEVMEKCICGKLGEKTVILVTKNKKWKRLADKVIRVGDGGVVEEEGKGDRKVNATPSHSSSSPSTIAPSPQQVGEIAEGREISSEELGEDGNEVNGDDGRDETMNEPECCRNHTCESEYSKGNENEENEIDWEEEERMKAGARMTEEEEMNTHGVGVGTYWKYVKSLLPWPLVIVLVVAIVGGIGLDEMGGVSYEMKVGLSGVIGAGLLVVLAVRAVLMGCGGARSGRILHRKMVESVVGAPCVFFDQNPSGRILNRFTGDLAQMDTRLVSVVVGVVGLWLSMVGSIVINTIDHIWFLVIGPPILVVFVVVLVLYARGSRNLQRLESIKRSSVLSKFGESGSLNGQWTIRGFGMSEEWEEELWKVNDEWSIRFLLVCEGQLWSSLYTSVISSLFMCGVVIFGWNFMSPVKLAVGIESALEFGYHGQQLVGLTVDMDTRMTSVERVLFYGEKLPRERNTKRSSSRSSGAHSTASNPTASSHSAESSHSAGSLEGEGSGQEEVGTGRARSGQIRFEDVTLRYRKGLPAALSNVSFSIEGGESVGICGRTGAGKSSLVQGLLRLVELDLDEDEKEEKGKKEKKGGRREEGDSKAERRGQNGRILVDGVDISSIGLRELRRSIGVIPQDGKLFSGTMRWNTDMSGGHSDEEVWRVLEMVELGGVVRSMEGGLDHVVGDGGRELSTGQRQLLWMARMILDEKEIIILDEATGSVDTETERRMSQMLQEELVGKTRIVISHGMEGIVGLDKVIVMEDGRVAEFGETENLLNDPNSRLNTFVRETEMEMEENAVDE</sequence>
<name>A0ABQ9YJ79_9EUKA</name>
<gene>
    <name evidence="12" type="ORF">BLNAU_1361</name>
</gene>
<evidence type="ECO:0000256" key="6">
    <source>
        <dbReference type="ARBA" id="ARBA00022989"/>
    </source>
</evidence>
<dbReference type="InterPro" id="IPR003593">
    <property type="entry name" value="AAA+_ATPase"/>
</dbReference>
<dbReference type="SUPFAM" id="SSF90123">
    <property type="entry name" value="ABC transporter transmembrane region"/>
    <property type="match status" value="2"/>
</dbReference>
<keyword evidence="5" id="KW-0067">ATP-binding</keyword>
<feature type="region of interest" description="Disordered" evidence="8">
    <location>
        <begin position="624"/>
        <end position="712"/>
    </location>
</feature>
<feature type="transmembrane region" description="Helical" evidence="9">
    <location>
        <begin position="748"/>
        <end position="767"/>
    </location>
</feature>
<feature type="transmembrane region" description="Helical" evidence="9">
    <location>
        <begin position="962"/>
        <end position="984"/>
    </location>
</feature>
<feature type="transmembrane region" description="Helical" evidence="9">
    <location>
        <begin position="779"/>
        <end position="799"/>
    </location>
</feature>